<dbReference type="InterPro" id="IPR035899">
    <property type="entry name" value="DBL_dom_sf"/>
</dbReference>
<feature type="compositionally biased region" description="Basic residues" evidence="5">
    <location>
        <begin position="414"/>
        <end position="424"/>
    </location>
</feature>
<comment type="caution">
    <text evidence="10">The sequence shown here is derived from an EMBL/GenBank/DDBJ whole genome shotgun (WGS) entry which is preliminary data.</text>
</comment>
<dbReference type="InterPro" id="IPR011993">
    <property type="entry name" value="PH-like_dom_sf"/>
</dbReference>
<dbReference type="CDD" id="cd00160">
    <property type="entry name" value="RhoGEF"/>
    <property type="match status" value="1"/>
</dbReference>
<dbReference type="AlphaFoldDB" id="A0AAD7TWX9"/>
<dbReference type="PROSITE" id="PS51082">
    <property type="entry name" value="WH2"/>
    <property type="match status" value="1"/>
</dbReference>
<name>A0AAD7TWX9_9APHY</name>
<dbReference type="InterPro" id="IPR036028">
    <property type="entry name" value="SH3-like_dom_sf"/>
</dbReference>
<dbReference type="Proteomes" id="UP001215151">
    <property type="component" value="Unassembled WGS sequence"/>
</dbReference>
<protein>
    <submittedName>
        <fullName evidence="10">Uncharacterized protein</fullName>
    </submittedName>
</protein>
<dbReference type="GO" id="GO:0035025">
    <property type="term" value="P:positive regulation of Rho protein signal transduction"/>
    <property type="evidence" value="ECO:0007669"/>
    <property type="project" value="TreeGrafter"/>
</dbReference>
<dbReference type="InterPro" id="IPR001452">
    <property type="entry name" value="SH3_domain"/>
</dbReference>
<dbReference type="SUPFAM" id="SSF50044">
    <property type="entry name" value="SH3-domain"/>
    <property type="match status" value="2"/>
</dbReference>
<dbReference type="Gene3D" id="2.30.29.30">
    <property type="entry name" value="Pleckstrin-homology domain (PH domain)/Phosphotyrosine-binding domain (PTB)"/>
    <property type="match status" value="1"/>
</dbReference>
<evidence type="ECO:0000256" key="4">
    <source>
        <dbReference type="PROSITE-ProRule" id="PRU00192"/>
    </source>
</evidence>
<evidence type="ECO:0000259" key="7">
    <source>
        <dbReference type="PROSITE" id="PS50003"/>
    </source>
</evidence>
<feature type="domain" description="WH2" evidence="9">
    <location>
        <begin position="39"/>
        <end position="56"/>
    </location>
</feature>
<feature type="region of interest" description="Disordered" evidence="5">
    <location>
        <begin position="1"/>
        <end position="101"/>
    </location>
</feature>
<dbReference type="SMART" id="SM00325">
    <property type="entry name" value="RhoGEF"/>
    <property type="match status" value="1"/>
</dbReference>
<feature type="compositionally biased region" description="Pro residues" evidence="5">
    <location>
        <begin position="10"/>
        <end position="25"/>
    </location>
</feature>
<feature type="compositionally biased region" description="Basic and acidic residues" evidence="5">
    <location>
        <begin position="329"/>
        <end position="340"/>
    </location>
</feature>
<accession>A0AAD7TWX9</accession>
<feature type="region of interest" description="Disordered" evidence="5">
    <location>
        <begin position="305"/>
        <end position="457"/>
    </location>
</feature>
<sequence length="924" mass="101212">MSTNISAGVPAPPPPPPPGPPPPPAASAAPIAIPAPTGDRSALLSAIQSGKKLRKAQTNDRSAAALSGKVLGDTAPPPHISAAPRAPSPPAPAPAPVEHHEPAEAEVAVPPAMGSVRSSNRESVDWYAGLAAEGSAVQRGLSEPLPATVEEEEEPATPVPHIQVDTTEENNALADVDMSTEYRVRSLYAYQAQRPEELSFGENLILTAHPSKSGSDWWYGTVVRDGKSGFFPKTYVEQVTTVIAHAVYDYNGSNADELPFSEGDQLTIVDRSDADWWKAEQGGVVFIVPAAYLSVADAAKAAAPTQTPLTPSYAAEAAPDVSSSTEDATPERAAPDTDPERSDEDENSDSDSSEYVTASDSDTDDSEDDSEDEVEQSEEARRQERQARAAERQRVLEAAGLIIKTETQPPPRPARVRSHRRRRPAPAVPDRSPQIPSSPSKELPAVPESESANNSLRLDDAFERYEAYRQNHLAMNRLSVASFESGVSTTSPQSSTFSLTPVPSESGDSRSHSFFHLFGRRTPANDGEPRVMPVISAPILQRASSPASSEGEAAFGSSWASLVDKSALEEIPAPERRRQEVGLDRHQCLTFEKLIGIASLQAIFELITTEGAYVRDLQLIVEHFYANVYSLLDEKARTVIFANVEDILLMNTTFLSSLEERQKECRLYVDKIGDILSTNMANLSVYMDYCINQGSAIKVLQSLRQGNPELAACLQRLRDDPTARNLDLSSYLLVPMQRITRYPLLFKQIIHYTEPGDDRTQIERAQDMAEKVLNHINETIREQEGRERLKEVSKDLWVGQGRLDLTAPTRYMGSRKLLKEGILMKAKSGRKLRAFLCSDILVLTEETTKSLYRMPLSLSEVEVREPTGRDDSAFQLAVSYPRGGDAITLRAATPRECQSWMYAIHSAAKRCREAQRRAARKSRG</sequence>
<dbReference type="Pfam" id="PF00018">
    <property type="entry name" value="SH3_1"/>
    <property type="match status" value="1"/>
</dbReference>
<feature type="compositionally biased region" description="Acidic residues" evidence="5">
    <location>
        <begin position="361"/>
        <end position="377"/>
    </location>
</feature>
<feature type="domain" description="PH" evidence="7">
    <location>
        <begin position="816"/>
        <end position="909"/>
    </location>
</feature>
<feature type="compositionally biased region" description="Low complexity" evidence="5">
    <location>
        <begin position="26"/>
        <end position="36"/>
    </location>
</feature>
<dbReference type="PROSITE" id="PS50002">
    <property type="entry name" value="SH3"/>
    <property type="match status" value="1"/>
</dbReference>
<dbReference type="SUPFAM" id="SSF50729">
    <property type="entry name" value="PH domain-like"/>
    <property type="match status" value="1"/>
</dbReference>
<evidence type="ECO:0000313" key="10">
    <source>
        <dbReference type="EMBL" id="KAJ8482700.1"/>
    </source>
</evidence>
<dbReference type="SMART" id="SM00246">
    <property type="entry name" value="WH2"/>
    <property type="match status" value="1"/>
</dbReference>
<dbReference type="InterPro" id="IPR000219">
    <property type="entry name" value="DH_dom"/>
</dbReference>
<feature type="domain" description="DH" evidence="8">
    <location>
        <begin position="598"/>
        <end position="779"/>
    </location>
</feature>
<dbReference type="InterPro" id="IPR003124">
    <property type="entry name" value="WH2_dom"/>
</dbReference>
<evidence type="ECO:0000256" key="3">
    <source>
        <dbReference type="ARBA" id="ARBA00022490"/>
    </source>
</evidence>
<dbReference type="PANTHER" id="PTHR46006">
    <property type="entry name" value="RHO GUANINE NUCLEOTIDE EXCHANGE FACTOR AT 64C, ISOFORM A"/>
    <property type="match status" value="1"/>
</dbReference>
<dbReference type="PANTHER" id="PTHR46006:SF6">
    <property type="entry name" value="INTERSECTIN-2 ISOFORM X1"/>
    <property type="match status" value="1"/>
</dbReference>
<feature type="domain" description="SH3" evidence="6">
    <location>
        <begin position="239"/>
        <end position="298"/>
    </location>
</feature>
<feature type="compositionally biased region" description="Pro residues" evidence="5">
    <location>
        <begin position="86"/>
        <end position="95"/>
    </location>
</feature>
<dbReference type="Gene3D" id="2.30.30.40">
    <property type="entry name" value="SH3 Domains"/>
    <property type="match status" value="2"/>
</dbReference>
<comment type="subcellular location">
    <subcellularLocation>
        <location evidence="1">Cytoplasm</location>
    </subcellularLocation>
</comment>
<dbReference type="EMBL" id="JAPEVG010000108">
    <property type="protein sequence ID" value="KAJ8482700.1"/>
    <property type="molecule type" value="Genomic_DNA"/>
</dbReference>
<dbReference type="CDD" id="cd00174">
    <property type="entry name" value="SH3"/>
    <property type="match status" value="2"/>
</dbReference>
<dbReference type="GO" id="GO:0003779">
    <property type="term" value="F:actin binding"/>
    <property type="evidence" value="ECO:0007669"/>
    <property type="project" value="InterPro"/>
</dbReference>
<reference evidence="10" key="1">
    <citation type="submission" date="2022-11" db="EMBL/GenBank/DDBJ databases">
        <title>Genome Sequence of Cubamyces cubensis.</title>
        <authorList>
            <person name="Buettner E."/>
        </authorList>
    </citation>
    <scope>NUCLEOTIDE SEQUENCE</scope>
    <source>
        <strain evidence="10">MPL-01</strain>
    </source>
</reference>
<dbReference type="PRINTS" id="PR00499">
    <property type="entry name" value="P67PHOX"/>
</dbReference>
<evidence type="ECO:0000259" key="6">
    <source>
        <dbReference type="PROSITE" id="PS50002"/>
    </source>
</evidence>
<dbReference type="GO" id="GO:0005085">
    <property type="term" value="F:guanyl-nucleotide exchange factor activity"/>
    <property type="evidence" value="ECO:0007669"/>
    <property type="project" value="InterPro"/>
</dbReference>
<evidence type="ECO:0000256" key="1">
    <source>
        <dbReference type="ARBA" id="ARBA00004496"/>
    </source>
</evidence>
<dbReference type="PROSITE" id="PS50010">
    <property type="entry name" value="DH_2"/>
    <property type="match status" value="1"/>
</dbReference>
<dbReference type="InterPro" id="IPR001849">
    <property type="entry name" value="PH_domain"/>
</dbReference>
<dbReference type="GO" id="GO:0005737">
    <property type="term" value="C:cytoplasm"/>
    <property type="evidence" value="ECO:0007669"/>
    <property type="project" value="UniProtKB-SubCell"/>
</dbReference>
<evidence type="ECO:0000256" key="5">
    <source>
        <dbReference type="SAM" id="MobiDB-lite"/>
    </source>
</evidence>
<evidence type="ECO:0000259" key="8">
    <source>
        <dbReference type="PROSITE" id="PS50010"/>
    </source>
</evidence>
<feature type="compositionally biased region" description="Acidic residues" evidence="5">
    <location>
        <begin position="341"/>
        <end position="352"/>
    </location>
</feature>
<keyword evidence="2 4" id="KW-0728">SH3 domain</keyword>
<proteinExistence type="predicted"/>
<keyword evidence="3" id="KW-0963">Cytoplasm</keyword>
<dbReference type="SMART" id="SM00233">
    <property type="entry name" value="PH"/>
    <property type="match status" value="1"/>
</dbReference>
<keyword evidence="11" id="KW-1185">Reference proteome</keyword>
<gene>
    <name evidence="10" type="ORF">ONZ51_g5198</name>
</gene>
<organism evidence="10 11">
    <name type="scientific">Trametes cubensis</name>
    <dbReference type="NCBI Taxonomy" id="1111947"/>
    <lineage>
        <taxon>Eukaryota</taxon>
        <taxon>Fungi</taxon>
        <taxon>Dikarya</taxon>
        <taxon>Basidiomycota</taxon>
        <taxon>Agaricomycotina</taxon>
        <taxon>Agaricomycetes</taxon>
        <taxon>Polyporales</taxon>
        <taxon>Polyporaceae</taxon>
        <taxon>Trametes</taxon>
    </lineage>
</organism>
<feature type="compositionally biased region" description="Polar residues" evidence="5">
    <location>
        <begin position="488"/>
        <end position="503"/>
    </location>
</feature>
<dbReference type="Pfam" id="PF16652">
    <property type="entry name" value="PH_13"/>
    <property type="match status" value="1"/>
</dbReference>
<evidence type="ECO:0000256" key="2">
    <source>
        <dbReference type="ARBA" id="ARBA00022443"/>
    </source>
</evidence>
<dbReference type="Pfam" id="PF00621">
    <property type="entry name" value="RhoGEF"/>
    <property type="match status" value="1"/>
</dbReference>
<evidence type="ECO:0000259" key="9">
    <source>
        <dbReference type="PROSITE" id="PS51082"/>
    </source>
</evidence>
<dbReference type="Gene3D" id="1.20.900.10">
    <property type="entry name" value="Dbl homology (DH) domain"/>
    <property type="match status" value="1"/>
</dbReference>
<dbReference type="SUPFAM" id="SSF48065">
    <property type="entry name" value="DBL homology domain (DH-domain)"/>
    <property type="match status" value="1"/>
</dbReference>
<evidence type="ECO:0000313" key="11">
    <source>
        <dbReference type="Proteomes" id="UP001215151"/>
    </source>
</evidence>
<dbReference type="PROSITE" id="PS50003">
    <property type="entry name" value="PH_DOMAIN"/>
    <property type="match status" value="1"/>
</dbReference>
<dbReference type="Pfam" id="PF14604">
    <property type="entry name" value="SH3_9"/>
    <property type="match status" value="1"/>
</dbReference>
<dbReference type="InterPro" id="IPR051480">
    <property type="entry name" value="Endocytic_GEF_Adapter"/>
</dbReference>
<dbReference type="SMART" id="SM00326">
    <property type="entry name" value="SH3"/>
    <property type="match status" value="2"/>
</dbReference>
<dbReference type="Pfam" id="PF02205">
    <property type="entry name" value="WH2"/>
    <property type="match status" value="1"/>
</dbReference>
<feature type="region of interest" description="Disordered" evidence="5">
    <location>
        <begin position="488"/>
        <end position="507"/>
    </location>
</feature>
<feature type="compositionally biased region" description="Basic and acidic residues" evidence="5">
    <location>
        <begin position="378"/>
        <end position="395"/>
    </location>
</feature>